<dbReference type="EMBL" id="CP171853">
    <property type="protein sequence ID" value="XKM42228.1"/>
    <property type="molecule type" value="Genomic_DNA"/>
</dbReference>
<name>A0ACD5ESZ7_9HYPH</name>
<reference evidence="1" key="1">
    <citation type="submission" date="2024-10" db="EMBL/GenBank/DDBJ databases">
        <title>Strain of Rhizobium-related bacteria isolated fromm roots of Vavilovia formosa.</title>
        <authorList>
            <person name="Kimeklis A."/>
            <person name="Afonin A."/>
        </authorList>
    </citation>
    <scope>NUCLEOTIDE SEQUENCE</scope>
    <source>
        <strain evidence="1">Vaf-46</strain>
    </source>
</reference>
<dbReference type="Proteomes" id="UP000078465">
    <property type="component" value="Chromosome"/>
</dbReference>
<sequence length="260" mass="28435">MHGQKMTTERVSAFSDALIAVIMTIMVLELKAPESPEITAMLALWPTVVSYALSYLFIAIIWINHHHLLRLVHFASTRLIWVNFLHLFLVSLLPFTTAWMARTDLAPMPVAIYAGVFVLVNAAYLLFEREIFAQAEAGAMPEPARRLARRRTLIGLAIFALAGLVAPLRTAPRLLPDLLRPRSLSPAGDLQQPPARAGGITTPKIANKLSTQRRLSCPPSDTAPPTSTASGSSIARPVRRMLRSCSCCTAFRVPAICSAT</sequence>
<gene>
    <name evidence="1" type="ORF">A4U53_017695</name>
</gene>
<accession>A0ACD5ESZ7</accession>
<evidence type="ECO:0000313" key="2">
    <source>
        <dbReference type="Proteomes" id="UP000078465"/>
    </source>
</evidence>
<proteinExistence type="predicted"/>
<protein>
    <submittedName>
        <fullName evidence="1">TMEM175 family protein</fullName>
    </submittedName>
</protein>
<organism evidence="1 2">
    <name type="scientific">Rhizobium ruizarguesonis</name>
    <dbReference type="NCBI Taxonomy" id="2081791"/>
    <lineage>
        <taxon>Bacteria</taxon>
        <taxon>Pseudomonadati</taxon>
        <taxon>Pseudomonadota</taxon>
        <taxon>Alphaproteobacteria</taxon>
        <taxon>Hyphomicrobiales</taxon>
        <taxon>Rhizobiaceae</taxon>
        <taxon>Rhizobium/Agrobacterium group</taxon>
        <taxon>Rhizobium</taxon>
    </lineage>
</organism>
<evidence type="ECO:0000313" key="1">
    <source>
        <dbReference type="EMBL" id="XKM42228.1"/>
    </source>
</evidence>